<organism evidence="2 3">
    <name type="scientific">Tritrichomonas musculus</name>
    <dbReference type="NCBI Taxonomy" id="1915356"/>
    <lineage>
        <taxon>Eukaryota</taxon>
        <taxon>Metamonada</taxon>
        <taxon>Parabasalia</taxon>
        <taxon>Tritrichomonadida</taxon>
        <taxon>Tritrichomonadidae</taxon>
        <taxon>Tritrichomonas</taxon>
    </lineage>
</organism>
<feature type="region of interest" description="Disordered" evidence="1">
    <location>
        <begin position="400"/>
        <end position="437"/>
    </location>
</feature>
<proteinExistence type="predicted"/>
<keyword evidence="3" id="KW-1185">Reference proteome</keyword>
<protein>
    <submittedName>
        <fullName evidence="2">Uncharacterized protein</fullName>
    </submittedName>
</protein>
<comment type="caution">
    <text evidence="2">The sequence shown here is derived from an EMBL/GenBank/DDBJ whole genome shotgun (WGS) entry which is preliminary data.</text>
</comment>
<evidence type="ECO:0000313" key="3">
    <source>
        <dbReference type="Proteomes" id="UP001470230"/>
    </source>
</evidence>
<gene>
    <name evidence="2" type="ORF">M9Y10_039732</name>
</gene>
<name>A0ABR2GR29_9EUKA</name>
<reference evidence="2 3" key="1">
    <citation type="submission" date="2024-04" db="EMBL/GenBank/DDBJ databases">
        <title>Tritrichomonas musculus Genome.</title>
        <authorList>
            <person name="Alves-Ferreira E."/>
            <person name="Grigg M."/>
            <person name="Lorenzi H."/>
            <person name="Galac M."/>
        </authorList>
    </citation>
    <scope>NUCLEOTIDE SEQUENCE [LARGE SCALE GENOMIC DNA]</scope>
    <source>
        <strain evidence="2 3">EAF2021</strain>
    </source>
</reference>
<dbReference type="EMBL" id="JAPFFF010000066">
    <property type="protein sequence ID" value="KAK8836389.1"/>
    <property type="molecule type" value="Genomic_DNA"/>
</dbReference>
<accession>A0ABR2GR29</accession>
<sequence length="456" mass="53136">MLTNNIKNYATNNVKQPITKKYFHTQSSEFTLPLEFISSHNKKYIVVQYVGAIVKDFLVGDLMVHSDIVQLDAYCDSFIMLANRRQTKYRKYEFFSNNKRDYKIWFTDLYGNTIEPSAFIMSLLTPQQKLNINDLDAINIVNDHEFYTYIDEENKKVYRYLSSNYQELFVFVEGNDVLLEQPKKVDYRFEKNIEDEDDPSLLRLFTITVDLYSDYGKTDINFVEKSFPDLNKSYMLLIGDFSYRYDLQETHNYCYQLDSKGKVNETIMLVPIIIYICFEKGTFRKAWQAVQLRDRDENSDIKGFRYEFMDWQRGFPVFNIFQSIIKSPLLNVNRHYPVNSGNSGGSSCSEPLCGSRFTLDGGNIEPKVNIESIDKAKIDIPNEIRPPKVLPPPITDFKSLFDSNDKPQKSSLVDSPTDAKNKQTNYDPLRVEHTNNPFNVAHTTRFVLPGTKKSNK</sequence>
<dbReference type="Proteomes" id="UP001470230">
    <property type="component" value="Unassembled WGS sequence"/>
</dbReference>
<evidence type="ECO:0000256" key="1">
    <source>
        <dbReference type="SAM" id="MobiDB-lite"/>
    </source>
</evidence>
<evidence type="ECO:0000313" key="2">
    <source>
        <dbReference type="EMBL" id="KAK8836389.1"/>
    </source>
</evidence>